<sequence length="995" mass="112239">MPISVTGLVHRFAQDFDADNAISKMMASSRWPRPEYARKVAEDGLLHPLSPEEIKQLWRRNAREAATRGTWMHLQIEVLLNGGSVQGDCCELRLFARFLREYPLPLIAFRAEWCIFAEEEKLAGCIDFVAKCSTREVILFDWKRTKQLRNKYSNPWASMRHPLSHLADSAGVHYRLQLNLYKFILEKYYDLKVRAMHVVCLHPDNCDHGPFLDTVPDMLVEAKAMLDTHKLALAADQKDLRGGAAPAEKVFDCKTHDALNVSGATEQGQRGNDNLHESTAEKHGQTQQDGVKSSAATQNSSFGPRPYALVASELRAAGLQPYTASNEMNDREILNGNFNNLYRRRVLLFVGQSVSAGAQEENDSFRSMCGNDMRGGASQDSCDARLEQEYDLMDTEDIAADEHADSQTEQLALALPSILSEDTLAAAKQRRLTPGASTSSDAFDGFFAATSAAYDVSVEARPQASEERINGSVREQCRRILAYTRAHQPAWPEDMIRMGAAAILVYRTRYTDLFVRDFVGLIWIIEGERFIRAHAGVCYPYHDDGAFEVEYVVSATAAIQAYKGVPPESTFYRIKTFLLRLEGIFRLMSPSTSRSDQGILTEIAQLRLQYNNLKEFLLAAEDEAMASGPGRQRAGRRAGDEGEASHGWPAWTAEMLAKILAPLQKDLLDERTSVRTIPPVDDIFSSRSGCAYSDYSVLYDVSENEHVRLVPASPENNLYIRIPYPLVMPLPDPVLQQASERHARFIKQTFWCNEDYYRATLSAIALAKRGENVDRCFIGESAGGTGQSLFSSHLAAVYGPNHAFIDPNLFHNEEEMRKQLEQFAHCWIITAQEAPQTHKHFQQDLFKKLMSADDLAGRRPYGFVTRMLRVIGFKRFETNRVMTFKNVMETNFNSIYRRCLVWNPKPIFVDDVAFGEQYPDPEADGIFVKDPTLKAFLESGPAIAAMLKQQHGFESLHSRQVCLRMIEEFARGGITERKMREACGLEPRPVPWLKN</sequence>
<dbReference type="Proteomes" id="UP000649617">
    <property type="component" value="Unassembled WGS sequence"/>
</dbReference>
<evidence type="ECO:0008006" key="4">
    <source>
        <dbReference type="Google" id="ProtNLM"/>
    </source>
</evidence>
<feature type="compositionally biased region" description="Basic and acidic residues" evidence="1">
    <location>
        <begin position="273"/>
        <end position="284"/>
    </location>
</feature>
<organism evidence="2 3">
    <name type="scientific">Symbiodinium pilosum</name>
    <name type="common">Dinoflagellate</name>
    <dbReference type="NCBI Taxonomy" id="2952"/>
    <lineage>
        <taxon>Eukaryota</taxon>
        <taxon>Sar</taxon>
        <taxon>Alveolata</taxon>
        <taxon>Dinophyceae</taxon>
        <taxon>Suessiales</taxon>
        <taxon>Symbiodiniaceae</taxon>
        <taxon>Symbiodinium</taxon>
    </lineage>
</organism>
<feature type="compositionally biased region" description="Polar residues" evidence="1">
    <location>
        <begin position="285"/>
        <end position="302"/>
    </location>
</feature>
<keyword evidence="3" id="KW-1185">Reference proteome</keyword>
<evidence type="ECO:0000313" key="2">
    <source>
        <dbReference type="EMBL" id="CAE7360519.1"/>
    </source>
</evidence>
<name>A0A812Q809_SYMPI</name>
<proteinExistence type="predicted"/>
<dbReference type="Gene3D" id="3.90.320.10">
    <property type="match status" value="1"/>
</dbReference>
<accession>A0A812Q809</accession>
<dbReference type="OrthoDB" id="407331at2759"/>
<evidence type="ECO:0000256" key="1">
    <source>
        <dbReference type="SAM" id="MobiDB-lite"/>
    </source>
</evidence>
<reference evidence="2" key="1">
    <citation type="submission" date="2021-02" db="EMBL/GenBank/DDBJ databases">
        <authorList>
            <person name="Dougan E. K."/>
            <person name="Rhodes N."/>
            <person name="Thang M."/>
            <person name="Chan C."/>
        </authorList>
    </citation>
    <scope>NUCLEOTIDE SEQUENCE</scope>
</reference>
<comment type="caution">
    <text evidence="2">The sequence shown here is derived from an EMBL/GenBank/DDBJ whole genome shotgun (WGS) entry which is preliminary data.</text>
</comment>
<feature type="region of interest" description="Disordered" evidence="1">
    <location>
        <begin position="263"/>
        <end position="304"/>
    </location>
</feature>
<gene>
    <name evidence="2" type="ORF">SPIL2461_LOCUS8625</name>
</gene>
<protein>
    <recommendedName>
        <fullName evidence="4">PD-(D/E)XK endonuclease-like domain-containing protein</fullName>
    </recommendedName>
</protein>
<dbReference type="AlphaFoldDB" id="A0A812Q809"/>
<dbReference type="InterPro" id="IPR011604">
    <property type="entry name" value="PDDEXK-like_dom_sf"/>
</dbReference>
<feature type="compositionally biased region" description="Polar residues" evidence="1">
    <location>
        <begin position="263"/>
        <end position="272"/>
    </location>
</feature>
<evidence type="ECO:0000313" key="3">
    <source>
        <dbReference type="Proteomes" id="UP000649617"/>
    </source>
</evidence>
<dbReference type="EMBL" id="CAJNIZ010014337">
    <property type="protein sequence ID" value="CAE7360519.1"/>
    <property type="molecule type" value="Genomic_DNA"/>
</dbReference>